<keyword evidence="9" id="KW-0694">RNA-binding</keyword>
<keyword evidence="8" id="KW-0460">Magnesium</keyword>
<reference evidence="15" key="1">
    <citation type="submission" date="2022-08" db="EMBL/GenBank/DDBJ databases">
        <authorList>
            <person name="Tistechok S."/>
            <person name="Samborskyy M."/>
            <person name="Roman I."/>
        </authorList>
    </citation>
    <scope>NUCLEOTIDE SEQUENCE</scope>
    <source>
        <strain evidence="15">DSM 103496</strain>
    </source>
</reference>
<dbReference type="NCBIfam" id="TIGR04074">
    <property type="entry name" value="bacter_Hen1"/>
    <property type="match status" value="1"/>
</dbReference>
<evidence type="ECO:0000256" key="10">
    <source>
        <dbReference type="ARBA" id="ARBA00023158"/>
    </source>
</evidence>
<dbReference type="PANTHER" id="PTHR21404:SF3">
    <property type="entry name" value="SMALL RNA 2'-O-METHYLTRANSFERASE"/>
    <property type="match status" value="1"/>
</dbReference>
<keyword evidence="16" id="KW-1185">Reference proteome</keyword>
<sequence>MLLTMTTTHRPATDLGFLLHKHPGRAQSFPAPSGTAHVFYPRADEAACTAALLLEVDPVGLVRGRASSLTQYVNDRPYVAGSLLAVALGSVFRTAMNGRCDARPELAATAIPLRVEVPALGSPDAALPAALFEPLGWAVDSTAVPLDPAEPSWGDSRYVTLVLTGELRLADALKQLYVLLPVLDGSKHYWIDQDEVDKLLRAGEGWLAAHPERELITRRYLGRSRPLARSALERLAEADDVPEEALDNALDGPVAAPPSLAGQRRAAVLAALKGSGARRVLDLGCGEGALLRDLVREPSFTEVLGVDVSSRALAVAERRLHLDTLSDRARERIALRQSSLTYADAELAGYDAAVLMEVVEHLEEDRLPALEQAVFEAARPGAVVVTTPNSEYNVLFESLAPNAFRHPDHRFEWTRAQFREWAGGVGSRYGYAIVHLPVGPEDPALGSPTQLAVFTRKQEA</sequence>
<dbReference type="InterPro" id="IPR038546">
    <property type="entry name" value="Hen1_N_sf"/>
</dbReference>
<evidence type="ECO:0000256" key="1">
    <source>
        <dbReference type="ARBA" id="ARBA00001946"/>
    </source>
</evidence>
<gene>
    <name evidence="15" type="ORF">NZH93_23630</name>
</gene>
<comment type="catalytic activity">
    <reaction evidence="12">
        <text>small RNA 3'-end nucleotide + S-adenosyl-L-methionine = small RNA 3'-end 2'-O-methylnucleotide + S-adenosyl-L-homocysteine + H(+)</text>
        <dbReference type="Rhea" id="RHEA:37887"/>
        <dbReference type="Rhea" id="RHEA-COMP:10415"/>
        <dbReference type="Rhea" id="RHEA-COMP:10416"/>
        <dbReference type="ChEBI" id="CHEBI:15378"/>
        <dbReference type="ChEBI" id="CHEBI:57856"/>
        <dbReference type="ChEBI" id="CHEBI:59789"/>
        <dbReference type="ChEBI" id="CHEBI:74896"/>
        <dbReference type="ChEBI" id="CHEBI:74898"/>
        <dbReference type="EC" id="2.1.1.386"/>
    </reaction>
</comment>
<dbReference type="Gene3D" id="3.40.50.150">
    <property type="entry name" value="Vaccinia Virus protein VP39"/>
    <property type="match status" value="1"/>
</dbReference>
<dbReference type="InterPro" id="IPR024026">
    <property type="entry name" value="3'-RNA_MeTfrase_Hen1_bac"/>
</dbReference>
<evidence type="ECO:0000256" key="4">
    <source>
        <dbReference type="ARBA" id="ARBA00022603"/>
    </source>
</evidence>
<keyword evidence="7" id="KW-0479">Metal-binding</keyword>
<dbReference type="InterPro" id="IPR024740">
    <property type="entry name" value="Hen1_N"/>
</dbReference>
<evidence type="ECO:0000256" key="2">
    <source>
        <dbReference type="ARBA" id="ARBA00009026"/>
    </source>
</evidence>
<keyword evidence="6" id="KW-0949">S-adenosyl-L-methionine</keyword>
<dbReference type="InterPro" id="IPR013217">
    <property type="entry name" value="Methyltransf_12"/>
</dbReference>
<accession>A0A9X3AHY1</accession>
<evidence type="ECO:0000313" key="16">
    <source>
        <dbReference type="Proteomes" id="UP001141259"/>
    </source>
</evidence>
<dbReference type="EMBL" id="JANYMP010000011">
    <property type="protein sequence ID" value="MCS7479865.1"/>
    <property type="molecule type" value="Genomic_DNA"/>
</dbReference>
<dbReference type="Gene3D" id="3.30.1610.20">
    <property type="entry name" value="Hen1, N-terminal domain"/>
    <property type="match status" value="1"/>
</dbReference>
<evidence type="ECO:0000256" key="9">
    <source>
        <dbReference type="ARBA" id="ARBA00022884"/>
    </source>
</evidence>
<evidence type="ECO:0000256" key="8">
    <source>
        <dbReference type="ARBA" id="ARBA00022842"/>
    </source>
</evidence>
<dbReference type="InterPro" id="IPR029063">
    <property type="entry name" value="SAM-dependent_MTases_sf"/>
</dbReference>
<protein>
    <recommendedName>
        <fullName evidence="3">Small RNA 2'-O-methyltransferase</fullName>
        <ecNumber evidence="11">2.1.1.386</ecNumber>
    </recommendedName>
</protein>
<comment type="caution">
    <text evidence="15">The sequence shown here is derived from an EMBL/GenBank/DDBJ whole genome shotgun (WGS) entry which is preliminary data.</text>
</comment>
<evidence type="ECO:0000256" key="12">
    <source>
        <dbReference type="ARBA" id="ARBA00048418"/>
    </source>
</evidence>
<name>A0A9X3AHY1_9PSEU</name>
<dbReference type="GO" id="GO:0003723">
    <property type="term" value="F:RNA binding"/>
    <property type="evidence" value="ECO:0007669"/>
    <property type="project" value="UniProtKB-KW"/>
</dbReference>
<evidence type="ECO:0000256" key="7">
    <source>
        <dbReference type="ARBA" id="ARBA00022723"/>
    </source>
</evidence>
<dbReference type="InterPro" id="IPR026610">
    <property type="entry name" value="Hen1"/>
</dbReference>
<dbReference type="PANTHER" id="PTHR21404">
    <property type="entry name" value="HEN1"/>
    <property type="match status" value="1"/>
</dbReference>
<dbReference type="GO" id="GO:0031047">
    <property type="term" value="P:regulatory ncRNA-mediated gene silencing"/>
    <property type="evidence" value="ECO:0007669"/>
    <property type="project" value="UniProtKB-KW"/>
</dbReference>
<comment type="cofactor">
    <cofactor evidence="1">
        <name>Mg(2+)</name>
        <dbReference type="ChEBI" id="CHEBI:18420"/>
    </cofactor>
</comment>
<dbReference type="Pfam" id="PF08242">
    <property type="entry name" value="Methyltransf_12"/>
    <property type="match status" value="1"/>
</dbReference>
<feature type="domain" description="Hen1 N-terminal" evidence="14">
    <location>
        <begin position="1"/>
        <end position="236"/>
    </location>
</feature>
<evidence type="ECO:0000313" key="15">
    <source>
        <dbReference type="EMBL" id="MCS7479865.1"/>
    </source>
</evidence>
<dbReference type="RefSeq" id="WP_259625360.1">
    <property type="nucleotide sequence ID" value="NZ_JANYMP010000011.1"/>
</dbReference>
<dbReference type="GO" id="GO:0090486">
    <property type="term" value="F:small RNA 2'-O-methyltransferase activity"/>
    <property type="evidence" value="ECO:0007669"/>
    <property type="project" value="UniProtKB-EC"/>
</dbReference>
<evidence type="ECO:0000259" key="14">
    <source>
        <dbReference type="Pfam" id="PF12623"/>
    </source>
</evidence>
<dbReference type="AlphaFoldDB" id="A0A9X3AHY1"/>
<evidence type="ECO:0000259" key="13">
    <source>
        <dbReference type="Pfam" id="PF08242"/>
    </source>
</evidence>
<dbReference type="EC" id="2.1.1.386" evidence="11"/>
<dbReference type="Pfam" id="PF12623">
    <property type="entry name" value="Hen1_L"/>
    <property type="match status" value="1"/>
</dbReference>
<evidence type="ECO:0000256" key="11">
    <source>
        <dbReference type="ARBA" id="ARBA00035025"/>
    </source>
</evidence>
<comment type="similarity">
    <text evidence="2">Belongs to the methyltransferase superfamily. HEN1 family.</text>
</comment>
<dbReference type="Proteomes" id="UP001141259">
    <property type="component" value="Unassembled WGS sequence"/>
</dbReference>
<dbReference type="GO" id="GO:0046872">
    <property type="term" value="F:metal ion binding"/>
    <property type="evidence" value="ECO:0007669"/>
    <property type="project" value="UniProtKB-KW"/>
</dbReference>
<dbReference type="GO" id="GO:0001510">
    <property type="term" value="P:RNA methylation"/>
    <property type="evidence" value="ECO:0007669"/>
    <property type="project" value="InterPro"/>
</dbReference>
<dbReference type="SUPFAM" id="SSF53335">
    <property type="entry name" value="S-adenosyl-L-methionine-dependent methyltransferases"/>
    <property type="match status" value="1"/>
</dbReference>
<proteinExistence type="inferred from homology"/>
<organism evidence="15 16">
    <name type="scientific">Umezawaea endophytica</name>
    <dbReference type="NCBI Taxonomy" id="1654476"/>
    <lineage>
        <taxon>Bacteria</taxon>
        <taxon>Bacillati</taxon>
        <taxon>Actinomycetota</taxon>
        <taxon>Actinomycetes</taxon>
        <taxon>Pseudonocardiales</taxon>
        <taxon>Pseudonocardiaceae</taxon>
        <taxon>Umezawaea</taxon>
    </lineage>
</organism>
<evidence type="ECO:0000256" key="6">
    <source>
        <dbReference type="ARBA" id="ARBA00022691"/>
    </source>
</evidence>
<evidence type="ECO:0000256" key="5">
    <source>
        <dbReference type="ARBA" id="ARBA00022679"/>
    </source>
</evidence>
<evidence type="ECO:0000256" key="3">
    <source>
        <dbReference type="ARBA" id="ARBA00021330"/>
    </source>
</evidence>
<dbReference type="CDD" id="cd02440">
    <property type="entry name" value="AdoMet_MTases"/>
    <property type="match status" value="1"/>
</dbReference>
<keyword evidence="5" id="KW-0808">Transferase</keyword>
<keyword evidence="4" id="KW-0489">Methyltransferase</keyword>
<keyword evidence="10" id="KW-0943">RNA-mediated gene silencing</keyword>
<feature type="domain" description="Methyltransferase type 12" evidence="13">
    <location>
        <begin position="281"/>
        <end position="383"/>
    </location>
</feature>